<feature type="compositionally biased region" description="Basic and acidic residues" evidence="1">
    <location>
        <begin position="31"/>
        <end position="44"/>
    </location>
</feature>
<reference evidence="3 4" key="1">
    <citation type="journal article" date="2019" name="Int. J. Syst. Evol. Microbiol.">
        <title>The Global Catalogue of Microorganisms (GCM) 10K type strain sequencing project: providing services to taxonomists for standard genome sequencing and annotation.</title>
        <authorList>
            <consortium name="The Broad Institute Genomics Platform"/>
            <consortium name="The Broad Institute Genome Sequencing Center for Infectious Disease"/>
            <person name="Wu L."/>
            <person name="Ma J."/>
        </authorList>
    </citation>
    <scope>NUCLEOTIDE SEQUENCE [LARGE SCALE GENOMIC DNA]</scope>
    <source>
        <strain evidence="3 4">CGMCC 1.12121</strain>
    </source>
</reference>
<dbReference type="AlphaFoldDB" id="A0ABD6CH02"/>
<dbReference type="Proteomes" id="UP001597085">
    <property type="component" value="Unassembled WGS sequence"/>
</dbReference>
<dbReference type="RefSeq" id="WP_256422481.1">
    <property type="nucleotide sequence ID" value="NZ_JANHDI010000013.1"/>
</dbReference>
<protein>
    <recommendedName>
        <fullName evidence="2">DUF8135 domain-containing protein</fullName>
    </recommendedName>
</protein>
<organism evidence="3 4">
    <name type="scientific">Halobellus rarus</name>
    <dbReference type="NCBI Taxonomy" id="1126237"/>
    <lineage>
        <taxon>Archaea</taxon>
        <taxon>Methanobacteriati</taxon>
        <taxon>Methanobacteriota</taxon>
        <taxon>Stenosarchaea group</taxon>
        <taxon>Halobacteria</taxon>
        <taxon>Halobacteriales</taxon>
        <taxon>Haloferacaceae</taxon>
        <taxon>Halobellus</taxon>
    </lineage>
</organism>
<feature type="domain" description="DUF8135" evidence="2">
    <location>
        <begin position="126"/>
        <end position="174"/>
    </location>
</feature>
<evidence type="ECO:0000313" key="4">
    <source>
        <dbReference type="Proteomes" id="UP001597085"/>
    </source>
</evidence>
<comment type="caution">
    <text evidence="3">The sequence shown here is derived from an EMBL/GenBank/DDBJ whole genome shotgun (WGS) entry which is preliminary data.</text>
</comment>
<dbReference type="InterPro" id="IPR058448">
    <property type="entry name" value="DUF8135"/>
</dbReference>
<evidence type="ECO:0000256" key="1">
    <source>
        <dbReference type="SAM" id="MobiDB-lite"/>
    </source>
</evidence>
<dbReference type="Pfam" id="PF26456">
    <property type="entry name" value="DUF8135"/>
    <property type="match status" value="1"/>
</dbReference>
<accession>A0ABD6CH02</accession>
<evidence type="ECO:0000259" key="2">
    <source>
        <dbReference type="Pfam" id="PF26456"/>
    </source>
</evidence>
<feature type="compositionally biased region" description="Basic and acidic residues" evidence="1">
    <location>
        <begin position="111"/>
        <end position="127"/>
    </location>
</feature>
<evidence type="ECO:0000313" key="3">
    <source>
        <dbReference type="EMBL" id="MFD1597363.1"/>
    </source>
</evidence>
<proteinExistence type="predicted"/>
<feature type="region of interest" description="Disordered" evidence="1">
    <location>
        <begin position="1"/>
        <end position="127"/>
    </location>
</feature>
<name>A0ABD6CH02_9EURY</name>
<feature type="compositionally biased region" description="Low complexity" evidence="1">
    <location>
        <begin position="57"/>
        <end position="66"/>
    </location>
</feature>
<dbReference type="EMBL" id="JBHUDK010000001">
    <property type="protein sequence ID" value="MFD1597363.1"/>
    <property type="molecule type" value="Genomic_DNA"/>
</dbReference>
<keyword evidence="4" id="KW-1185">Reference proteome</keyword>
<gene>
    <name evidence="3" type="ORF">ACFSBX_00035</name>
</gene>
<sequence length="174" mass="18467">MSEDIGEDGNATGEAEPIEPSGGSEAPLSELADKISERRRREASGGRGTSDEGTAEDPAASAADGDPGSDDDPFEEMSVSEIDEETLWASLADDAGEGPELSVGADTAGESETRRTPRAPPEPREHVVSKEAYCQKCPHLSDPPELTCTHGGTEIIEVVDSEHFRVRECPMVEE</sequence>